<feature type="compositionally biased region" description="Basic and acidic residues" evidence="1">
    <location>
        <begin position="675"/>
        <end position="688"/>
    </location>
</feature>
<feature type="region of interest" description="Disordered" evidence="1">
    <location>
        <begin position="114"/>
        <end position="134"/>
    </location>
</feature>
<reference evidence="2 3" key="1">
    <citation type="journal article" date="2018" name="Sci. Rep.">
        <title>Raphidocelis subcapitata (=Pseudokirchneriella subcapitata) provides an insight into genome evolution and environmental adaptations in the Sphaeropleales.</title>
        <authorList>
            <person name="Suzuki S."/>
            <person name="Yamaguchi H."/>
            <person name="Nakajima N."/>
            <person name="Kawachi M."/>
        </authorList>
    </citation>
    <scope>NUCLEOTIDE SEQUENCE [LARGE SCALE GENOMIC DNA]</scope>
    <source>
        <strain evidence="2 3">NIES-35</strain>
    </source>
</reference>
<evidence type="ECO:0000313" key="3">
    <source>
        <dbReference type="Proteomes" id="UP000247498"/>
    </source>
</evidence>
<name>A0A2V0NY93_9CHLO</name>
<feature type="compositionally biased region" description="Low complexity" evidence="1">
    <location>
        <begin position="958"/>
        <end position="970"/>
    </location>
</feature>
<accession>A0A2V0NY93</accession>
<feature type="region of interest" description="Disordered" evidence="1">
    <location>
        <begin position="578"/>
        <end position="610"/>
    </location>
</feature>
<dbReference type="EMBL" id="BDRX01000033">
    <property type="protein sequence ID" value="GBF92601.1"/>
    <property type="molecule type" value="Genomic_DNA"/>
</dbReference>
<feature type="region of interest" description="Disordered" evidence="1">
    <location>
        <begin position="801"/>
        <end position="820"/>
    </location>
</feature>
<feature type="region of interest" description="Disordered" evidence="1">
    <location>
        <begin position="142"/>
        <end position="161"/>
    </location>
</feature>
<feature type="region of interest" description="Disordered" evidence="1">
    <location>
        <begin position="343"/>
        <end position="374"/>
    </location>
</feature>
<feature type="compositionally biased region" description="Low complexity" evidence="1">
    <location>
        <begin position="125"/>
        <end position="134"/>
    </location>
</feature>
<feature type="compositionally biased region" description="Pro residues" evidence="1">
    <location>
        <begin position="209"/>
        <end position="219"/>
    </location>
</feature>
<feature type="region of interest" description="Disordered" evidence="1">
    <location>
        <begin position="675"/>
        <end position="734"/>
    </location>
</feature>
<dbReference type="OrthoDB" id="534153at2759"/>
<keyword evidence="3" id="KW-1185">Reference proteome</keyword>
<dbReference type="STRING" id="307507.A0A2V0NY93"/>
<dbReference type="InParanoid" id="A0A2V0NY93"/>
<feature type="region of interest" description="Disordered" evidence="1">
    <location>
        <begin position="756"/>
        <end position="789"/>
    </location>
</feature>
<feature type="compositionally biased region" description="Gly residues" evidence="1">
    <location>
        <begin position="279"/>
        <end position="290"/>
    </location>
</feature>
<dbReference type="PANTHER" id="PTHR37028">
    <property type="entry name" value="UNNAMED PRODUCT-RELATED"/>
    <property type="match status" value="1"/>
</dbReference>
<dbReference type="AlphaFoldDB" id="A0A2V0NY93"/>
<organism evidence="2 3">
    <name type="scientific">Raphidocelis subcapitata</name>
    <dbReference type="NCBI Taxonomy" id="307507"/>
    <lineage>
        <taxon>Eukaryota</taxon>
        <taxon>Viridiplantae</taxon>
        <taxon>Chlorophyta</taxon>
        <taxon>core chlorophytes</taxon>
        <taxon>Chlorophyceae</taxon>
        <taxon>CS clade</taxon>
        <taxon>Sphaeropleales</taxon>
        <taxon>Selenastraceae</taxon>
        <taxon>Raphidocelis</taxon>
    </lineage>
</organism>
<dbReference type="Proteomes" id="UP000247498">
    <property type="component" value="Unassembled WGS sequence"/>
</dbReference>
<sequence>MIGDEPAMEEHVTETMTRQMEAVGMLDPAAMLTAKHQMLLQYVPEPPPAQHDQPAAPQESAAQQERRQSGVQQQEWRAAAEDLLSAPTLREAPLTESEMEAITDAVAQALACSAPQPAGQPPAPHQHQQRQLAAERLACDAAEPAEQPEPRASAPGPAAAPAAKAVEAEAAVTAASGLAKELERILHADETDLLSDRIMAFHPASGGPEVPPAPEPEPPGLAEAVAAALGHPSPRASASASRRSTGGGSAAAAVAAALPLADRRTSGVASPTLRRSLSGGAGRLSGGGAAGAAPSHGGSVARSVLSGAGAGTGAGAGGAAAAAWGGAFLLPASVLTCGDIFDDSGPPRARPDGRPHTATPRRGRPPARAEAEADERLSALYERTTEWQRRRYERYDAVRREKEEGALDECTFAPEINPVSKHMFADGFVRYPMRPVVPADTPATRGGEARPGSAATPRGRAPAAAASPRASLQRSASAGHSRGGAGAGPGAALARARSFDAAPGGSLGGLSLGAGRSPAPLPEVDGLAAVAAHRLYTHAATHRARREELVSKTAAAERAARGRAATPAAADRAVARLYTPRRGGSRPASPAGALSPATSPRSYSRRGYCTGPPTRGTFALNAELKHLLEHEAERELERLVPRRRRDPQEEARRSAEWAAFIERQHAFLEARAAHVAEEEQRREDEQRRTAQMMSPGSLRILKNKQNSPIGRPDSRAGPEARAPPPPADGETPLERMLRRQREAEAGASFLRRMEQRLSGSGGGGGSGAGGGEPAASPRARRARRGEDAPIFTFRPAITARAAARKPRSLRELSDGSRERREQRLMQLRAALEAEEARELTFHPQLCSNTARGAYASVRPRLAEVREAPGAYLAALADKQRRMEVQRQWSEREKQAREMAECTFAPKTTRLPAYLTAKAAADAATAAAVEARLAEIRAAQAREAAAAVAAAAAAAAFAPPAAPRHAQQAAQPRRRTSEGSAGFVQLGSTPTGTLRRHGSLGSGAIPHGATLREEMERQLASLQAQWCAQQLQARGA</sequence>
<feature type="compositionally biased region" description="Gly residues" evidence="1">
    <location>
        <begin position="759"/>
        <end position="772"/>
    </location>
</feature>
<feature type="region of interest" description="Disordered" evidence="1">
    <location>
        <begin position="958"/>
        <end position="1005"/>
    </location>
</feature>
<feature type="region of interest" description="Disordered" evidence="1">
    <location>
        <begin position="201"/>
        <end position="220"/>
    </location>
</feature>
<proteinExistence type="predicted"/>
<feature type="compositionally biased region" description="Low complexity" evidence="1">
    <location>
        <begin position="450"/>
        <end position="480"/>
    </location>
</feature>
<feature type="region of interest" description="Disordered" evidence="1">
    <location>
        <begin position="42"/>
        <end position="84"/>
    </location>
</feature>
<feature type="compositionally biased region" description="Basic and acidic residues" evidence="1">
    <location>
        <begin position="808"/>
        <end position="820"/>
    </location>
</feature>
<comment type="caution">
    <text evidence="2">The sequence shown here is derived from an EMBL/GenBank/DDBJ whole genome shotgun (WGS) entry which is preliminary data.</text>
</comment>
<gene>
    <name evidence="2" type="ORF">Rsub_05215</name>
</gene>
<protein>
    <submittedName>
        <fullName evidence="2">Uncharacterized protein</fullName>
    </submittedName>
</protein>
<evidence type="ECO:0000313" key="2">
    <source>
        <dbReference type="EMBL" id="GBF92601.1"/>
    </source>
</evidence>
<evidence type="ECO:0000256" key="1">
    <source>
        <dbReference type="SAM" id="MobiDB-lite"/>
    </source>
</evidence>
<feature type="compositionally biased region" description="Low complexity" evidence="1">
    <location>
        <begin position="50"/>
        <end position="75"/>
    </location>
</feature>
<feature type="region of interest" description="Disordered" evidence="1">
    <location>
        <begin position="439"/>
        <end position="491"/>
    </location>
</feature>
<dbReference type="PANTHER" id="PTHR37028:SF4">
    <property type="entry name" value="ALMS MOTIF DOMAIN-CONTAINING PROTEIN"/>
    <property type="match status" value="1"/>
</dbReference>
<feature type="region of interest" description="Disordered" evidence="1">
    <location>
        <begin position="263"/>
        <end position="299"/>
    </location>
</feature>